<organism evidence="2 3">
    <name type="scientific">Phytophthora fragariaefolia</name>
    <dbReference type="NCBI Taxonomy" id="1490495"/>
    <lineage>
        <taxon>Eukaryota</taxon>
        <taxon>Sar</taxon>
        <taxon>Stramenopiles</taxon>
        <taxon>Oomycota</taxon>
        <taxon>Peronosporomycetes</taxon>
        <taxon>Peronosporales</taxon>
        <taxon>Peronosporaceae</taxon>
        <taxon>Phytophthora</taxon>
    </lineage>
</organism>
<feature type="region of interest" description="Disordered" evidence="1">
    <location>
        <begin position="192"/>
        <end position="252"/>
    </location>
</feature>
<dbReference type="CDD" id="cd00303">
    <property type="entry name" value="retropepsin_like"/>
    <property type="match status" value="1"/>
</dbReference>
<feature type="compositionally biased region" description="Basic and acidic residues" evidence="1">
    <location>
        <begin position="156"/>
        <end position="170"/>
    </location>
</feature>
<dbReference type="Proteomes" id="UP001165121">
    <property type="component" value="Unassembled WGS sequence"/>
</dbReference>
<feature type="compositionally biased region" description="Basic and acidic residues" evidence="1">
    <location>
        <begin position="223"/>
        <end position="233"/>
    </location>
</feature>
<evidence type="ECO:0000256" key="1">
    <source>
        <dbReference type="SAM" id="MobiDB-lite"/>
    </source>
</evidence>
<reference evidence="2" key="1">
    <citation type="submission" date="2023-04" db="EMBL/GenBank/DDBJ databases">
        <title>Phytophthora fragariaefolia NBRC 109709.</title>
        <authorList>
            <person name="Ichikawa N."/>
            <person name="Sato H."/>
            <person name="Tonouchi N."/>
        </authorList>
    </citation>
    <scope>NUCLEOTIDE SEQUENCE</scope>
    <source>
        <strain evidence="2">NBRC 109709</strain>
    </source>
</reference>
<dbReference type="Gene3D" id="2.40.70.10">
    <property type="entry name" value="Acid Proteases"/>
    <property type="match status" value="1"/>
</dbReference>
<dbReference type="EMBL" id="BSXT01000281">
    <property type="protein sequence ID" value="GMF23287.1"/>
    <property type="molecule type" value="Genomic_DNA"/>
</dbReference>
<name>A0A9W6U1E7_9STRA</name>
<dbReference type="InterPro" id="IPR021109">
    <property type="entry name" value="Peptidase_aspartic_dom_sf"/>
</dbReference>
<dbReference type="SUPFAM" id="SSF50630">
    <property type="entry name" value="Acid proteases"/>
    <property type="match status" value="1"/>
</dbReference>
<evidence type="ECO:0000313" key="2">
    <source>
        <dbReference type="EMBL" id="GMF23287.1"/>
    </source>
</evidence>
<dbReference type="AlphaFoldDB" id="A0A9W6U1E7"/>
<sequence length="381" mass="40295">MTVLIDSGASFNFATKASVARNNALYASALEASKSNTNVSVRLATGSIVSTRKVTIPLNVKFNDFDSVEPFIVLNMDDRYDLILGMPWLAKYEPWIDWRSRTIGASHNPLADRALVGHVPSSSRNGFVHEHRVPRDERQFAGFSEDLELPTVLHPRAREPEVGDGEKPQDPDTSPVGRLGSAVCNRVAFGQGSAKTQGAAARAGRDGSVRSPPTQSVVAGSAHVEEGARDVTRANKSGRAGTPTTQGVVAGSARATEGAGACARATTGGRAGAPTSTVIRGDKVTTTPKAEASGRDADSAAEARVPQVFDVFTGEPKVGEVLTPLPTVAELLELEELSYVEVLDSPKVGELAEVDLLCPEGSSLELNPSWVVNSEIRITPF</sequence>
<dbReference type="Pfam" id="PF08284">
    <property type="entry name" value="RVP_2"/>
    <property type="match status" value="1"/>
</dbReference>
<evidence type="ECO:0000313" key="3">
    <source>
        <dbReference type="Proteomes" id="UP001165121"/>
    </source>
</evidence>
<dbReference type="OrthoDB" id="139378at2759"/>
<protein>
    <submittedName>
        <fullName evidence="2">Unnamed protein product</fullName>
    </submittedName>
</protein>
<feature type="region of interest" description="Disordered" evidence="1">
    <location>
        <begin position="151"/>
        <end position="179"/>
    </location>
</feature>
<accession>A0A9W6U1E7</accession>
<gene>
    <name evidence="2" type="ORF">Pfra01_000364700</name>
</gene>
<comment type="caution">
    <text evidence="2">The sequence shown here is derived from an EMBL/GenBank/DDBJ whole genome shotgun (WGS) entry which is preliminary data.</text>
</comment>
<keyword evidence="3" id="KW-1185">Reference proteome</keyword>
<proteinExistence type="predicted"/>